<accession>A0A3N9THC6</accession>
<evidence type="ECO:0008006" key="4">
    <source>
        <dbReference type="Google" id="ProtNLM"/>
    </source>
</evidence>
<feature type="transmembrane region" description="Helical" evidence="1">
    <location>
        <begin position="6"/>
        <end position="24"/>
    </location>
</feature>
<comment type="caution">
    <text evidence="2">The sequence shown here is derived from an EMBL/GenBank/DDBJ whole genome shotgun (WGS) entry which is preliminary data.</text>
</comment>
<dbReference type="EMBL" id="RJVQ01000003">
    <property type="protein sequence ID" value="RQW63440.1"/>
    <property type="molecule type" value="Genomic_DNA"/>
</dbReference>
<keyword evidence="3" id="KW-1185">Reference proteome</keyword>
<sequence>MTKYIIIGLVVIVISIIGSILYRLETLATKNEYLNQQIKNEQVQNMVKENVISKLSKEKEYMNDLFSQREIKARDLEVGLNEQIDSLKKQLEDINCNIPQSVTEQLQSNY</sequence>
<organism evidence="2 3">
    <name type="scientific">Vibrio viridaestus</name>
    <dbReference type="NCBI Taxonomy" id="2487322"/>
    <lineage>
        <taxon>Bacteria</taxon>
        <taxon>Pseudomonadati</taxon>
        <taxon>Pseudomonadota</taxon>
        <taxon>Gammaproteobacteria</taxon>
        <taxon>Vibrionales</taxon>
        <taxon>Vibrionaceae</taxon>
        <taxon>Vibrio</taxon>
    </lineage>
</organism>
<keyword evidence="1" id="KW-0812">Transmembrane</keyword>
<evidence type="ECO:0000313" key="3">
    <source>
        <dbReference type="Proteomes" id="UP000281112"/>
    </source>
</evidence>
<reference evidence="2 3" key="1">
    <citation type="submission" date="2018-11" db="EMBL/GenBank/DDBJ databases">
        <title>Vibrio LJC006 sp. nov., isolated from seawater during the bloom of the enteromorpha.</title>
        <authorList>
            <person name="Liang J."/>
        </authorList>
    </citation>
    <scope>NUCLEOTIDE SEQUENCE [LARGE SCALE GENOMIC DNA]</scope>
    <source>
        <strain evidence="2 3">LJC006</strain>
    </source>
</reference>
<keyword evidence="1" id="KW-1133">Transmembrane helix</keyword>
<dbReference type="RefSeq" id="WP_124936904.1">
    <property type="nucleotide sequence ID" value="NZ_RJVQ01000003.1"/>
</dbReference>
<dbReference type="OrthoDB" id="5905324at2"/>
<proteinExistence type="predicted"/>
<dbReference type="AlphaFoldDB" id="A0A3N9THC6"/>
<evidence type="ECO:0000256" key="1">
    <source>
        <dbReference type="SAM" id="Phobius"/>
    </source>
</evidence>
<protein>
    <recommendedName>
        <fullName evidence="4">DUF2570 domain-containing protein</fullName>
    </recommendedName>
</protein>
<name>A0A3N9THC6_9VIBR</name>
<evidence type="ECO:0000313" key="2">
    <source>
        <dbReference type="EMBL" id="RQW63440.1"/>
    </source>
</evidence>
<gene>
    <name evidence="2" type="ORF">EES38_09335</name>
</gene>
<dbReference type="Proteomes" id="UP000281112">
    <property type="component" value="Unassembled WGS sequence"/>
</dbReference>
<keyword evidence="1" id="KW-0472">Membrane</keyword>